<proteinExistence type="predicted"/>
<keyword evidence="2" id="KW-1185">Reference proteome</keyword>
<comment type="caution">
    <text evidence="1">The sequence shown here is derived from an EMBL/GenBank/DDBJ whole genome shotgun (WGS) entry which is preliminary data.</text>
</comment>
<organism evidence="1 2">
    <name type="scientific">Vararia minispora EC-137</name>
    <dbReference type="NCBI Taxonomy" id="1314806"/>
    <lineage>
        <taxon>Eukaryota</taxon>
        <taxon>Fungi</taxon>
        <taxon>Dikarya</taxon>
        <taxon>Basidiomycota</taxon>
        <taxon>Agaricomycotina</taxon>
        <taxon>Agaricomycetes</taxon>
        <taxon>Russulales</taxon>
        <taxon>Lachnocladiaceae</taxon>
        <taxon>Vararia</taxon>
    </lineage>
</organism>
<accession>A0ACB8Q8I5</accession>
<reference evidence="1" key="2">
    <citation type="journal article" date="2022" name="New Phytol.">
        <title>Evolutionary transition to the ectomycorrhizal habit in the genomes of a hyperdiverse lineage of mushroom-forming fungi.</title>
        <authorList>
            <person name="Looney B."/>
            <person name="Miyauchi S."/>
            <person name="Morin E."/>
            <person name="Drula E."/>
            <person name="Courty P.E."/>
            <person name="Kohler A."/>
            <person name="Kuo A."/>
            <person name="LaButti K."/>
            <person name="Pangilinan J."/>
            <person name="Lipzen A."/>
            <person name="Riley R."/>
            <person name="Andreopoulos W."/>
            <person name="He G."/>
            <person name="Johnson J."/>
            <person name="Nolan M."/>
            <person name="Tritt A."/>
            <person name="Barry K.W."/>
            <person name="Grigoriev I.V."/>
            <person name="Nagy L.G."/>
            <person name="Hibbett D."/>
            <person name="Henrissat B."/>
            <person name="Matheny P.B."/>
            <person name="Labbe J."/>
            <person name="Martin F.M."/>
        </authorList>
    </citation>
    <scope>NUCLEOTIDE SEQUENCE</scope>
    <source>
        <strain evidence="1">EC-137</strain>
    </source>
</reference>
<gene>
    <name evidence="1" type="ORF">K488DRAFT_90087</name>
</gene>
<reference evidence="1" key="1">
    <citation type="submission" date="2021-02" db="EMBL/GenBank/DDBJ databases">
        <authorList>
            <consortium name="DOE Joint Genome Institute"/>
            <person name="Ahrendt S."/>
            <person name="Looney B.P."/>
            <person name="Miyauchi S."/>
            <person name="Morin E."/>
            <person name="Drula E."/>
            <person name="Courty P.E."/>
            <person name="Chicoki N."/>
            <person name="Fauchery L."/>
            <person name="Kohler A."/>
            <person name="Kuo A."/>
            <person name="Labutti K."/>
            <person name="Pangilinan J."/>
            <person name="Lipzen A."/>
            <person name="Riley R."/>
            <person name="Andreopoulos W."/>
            <person name="He G."/>
            <person name="Johnson J."/>
            <person name="Barry K.W."/>
            <person name="Grigoriev I.V."/>
            <person name="Nagy L."/>
            <person name="Hibbett D."/>
            <person name="Henrissat B."/>
            <person name="Matheny P.B."/>
            <person name="Labbe J."/>
            <person name="Martin F."/>
        </authorList>
    </citation>
    <scope>NUCLEOTIDE SEQUENCE</scope>
    <source>
        <strain evidence="1">EC-137</strain>
    </source>
</reference>
<sequence>MSDNRIQQKLYNHVEDSGAEPASSSSVSLETNQSEERTGSHTSDTDAADAVGKDTPPSSRIHSESTPTHRSPHAPQPVLKKSNSPKDVKGKAKALASARHFEEIEDSIAKQSSAMQNDALDAALRVAVGGVPFESRARAQLVGRIADSIRRLSTRIGLTEGELKQVGRTLLEDVKTSEKSDNGVQQPTGGALNVFAPKPLGREAAALNDGKPTHPPAWVMNKYTRVCEDDSVGAENKAEAQTKVPEQPVARPPRAYNEVRKYFGVVLGGYTSLNRAATGPSMNYHLPLDGVSTAKRVSASDNREAEASERSARKRSRTSSSHAEEADKNGEERSEEEDTGSPGKRRRMEDKGADFSMGQPEKDSREEKAAPTANPSCNPSSSSTCRDSAAASSTSASAAPALACTTSAELMSPPSLIPIRPSQPLRAPVSGSSASTSATKRSATHTSDDEEERGPFTASGSGSERAAKKPGLSAEVEAALTPNISYYPNRDIEVLWGPGPTEEDYANPRPVYTRPAGPRKLAQRYIPARDAPLPPPEHLLDPQQQALLRSLPWEQRLEWIRKIQERRQREGLW</sequence>
<evidence type="ECO:0000313" key="2">
    <source>
        <dbReference type="Proteomes" id="UP000814128"/>
    </source>
</evidence>
<dbReference type="EMBL" id="MU273791">
    <property type="protein sequence ID" value="KAI0028119.1"/>
    <property type="molecule type" value="Genomic_DNA"/>
</dbReference>
<dbReference type="Proteomes" id="UP000814128">
    <property type="component" value="Unassembled WGS sequence"/>
</dbReference>
<evidence type="ECO:0000313" key="1">
    <source>
        <dbReference type="EMBL" id="KAI0028119.1"/>
    </source>
</evidence>
<name>A0ACB8Q8I5_9AGAM</name>
<protein>
    <submittedName>
        <fullName evidence="1">Uncharacterized protein</fullName>
    </submittedName>
</protein>